<feature type="non-terminal residue" evidence="13">
    <location>
        <position position="1"/>
    </location>
</feature>
<keyword evidence="11 12" id="KW-0472">Membrane</keyword>
<evidence type="ECO:0000256" key="3">
    <source>
        <dbReference type="ARBA" id="ARBA00022448"/>
    </source>
</evidence>
<gene>
    <name evidence="13" type="ORF">QYF62_17600</name>
</gene>
<evidence type="ECO:0000256" key="12">
    <source>
        <dbReference type="SAM" id="Phobius"/>
    </source>
</evidence>
<name>A0ABT8H5W4_9ACTN</name>
<proteinExistence type="inferred from homology"/>
<keyword evidence="10" id="KW-0408">Iron</keyword>
<dbReference type="Proteomes" id="UP001172702">
    <property type="component" value="Unassembled WGS sequence"/>
</dbReference>
<dbReference type="RefSeq" id="WP_301163200.1">
    <property type="nucleotide sequence ID" value="NZ_JAUHTB010000048.1"/>
</dbReference>
<evidence type="ECO:0000256" key="7">
    <source>
        <dbReference type="ARBA" id="ARBA00022723"/>
    </source>
</evidence>
<dbReference type="PANTHER" id="PTHR43141:SF5">
    <property type="entry name" value="CYTOCHROME BD-I UBIQUINOL OXIDASE SUBUNIT 2"/>
    <property type="match status" value="1"/>
</dbReference>
<keyword evidence="14" id="KW-1185">Reference proteome</keyword>
<evidence type="ECO:0000256" key="1">
    <source>
        <dbReference type="ARBA" id="ARBA00004651"/>
    </source>
</evidence>
<keyword evidence="6 12" id="KW-0812">Transmembrane</keyword>
<evidence type="ECO:0000256" key="4">
    <source>
        <dbReference type="ARBA" id="ARBA00022475"/>
    </source>
</evidence>
<keyword evidence="4" id="KW-1003">Cell membrane</keyword>
<protein>
    <submittedName>
        <fullName evidence="13">Cytochrome d ubiquinol oxidase subunit II</fullName>
        <ecNumber evidence="13">1.10.3.-</ecNumber>
    </submittedName>
</protein>
<evidence type="ECO:0000256" key="10">
    <source>
        <dbReference type="ARBA" id="ARBA00023004"/>
    </source>
</evidence>
<organism evidence="13 14">
    <name type="scientific">Dietzia maris</name>
    <dbReference type="NCBI Taxonomy" id="37915"/>
    <lineage>
        <taxon>Bacteria</taxon>
        <taxon>Bacillati</taxon>
        <taxon>Actinomycetota</taxon>
        <taxon>Actinomycetes</taxon>
        <taxon>Mycobacteriales</taxon>
        <taxon>Dietziaceae</taxon>
        <taxon>Dietzia</taxon>
    </lineage>
</organism>
<dbReference type="EMBL" id="JAUHTB010000048">
    <property type="protein sequence ID" value="MDN4507843.1"/>
    <property type="molecule type" value="Genomic_DNA"/>
</dbReference>
<sequence length="90" mass="9782">LFGLAAIFLAMFPVLLPSTIDSAFDITVQSAAHSTYTLGVLTAITVVALPVILCYQAWSYWVFRHRVTPGMIPEPHVVLPAILRAETGGR</sequence>
<evidence type="ECO:0000256" key="8">
    <source>
        <dbReference type="ARBA" id="ARBA00022982"/>
    </source>
</evidence>
<dbReference type="InterPro" id="IPR003317">
    <property type="entry name" value="Cyt-d_oxidase_su2"/>
</dbReference>
<keyword evidence="5" id="KW-0349">Heme</keyword>
<reference evidence="13 14" key="1">
    <citation type="submission" date="2023-07" db="EMBL/GenBank/DDBJ databases">
        <title>Strategy for survival of the halotoleranting strain Dietzia MX2 from the Yakshinskoe mineral salts deposit.</title>
        <authorList>
            <person name="Kharitonova M.A."/>
            <person name="Kupriyanova-Ashina F.G."/>
            <person name="Shakirov T.R."/>
            <person name="Vafina M.S."/>
            <person name="Ilinskaya O.N."/>
        </authorList>
    </citation>
    <scope>NUCLEOTIDE SEQUENCE [LARGE SCALE GENOMIC DNA]</scope>
    <source>
        <strain evidence="13 14">MX2</strain>
    </source>
</reference>
<evidence type="ECO:0000313" key="13">
    <source>
        <dbReference type="EMBL" id="MDN4507843.1"/>
    </source>
</evidence>
<keyword evidence="8" id="KW-0249">Electron transport</keyword>
<evidence type="ECO:0000313" key="14">
    <source>
        <dbReference type="Proteomes" id="UP001172702"/>
    </source>
</evidence>
<comment type="subcellular location">
    <subcellularLocation>
        <location evidence="1">Cell membrane</location>
        <topology evidence="1">Multi-pass membrane protein</topology>
    </subcellularLocation>
</comment>
<keyword evidence="13" id="KW-0560">Oxidoreductase</keyword>
<accession>A0ABT8H5W4</accession>
<comment type="caution">
    <text evidence="13">The sequence shown here is derived from an EMBL/GenBank/DDBJ whole genome shotgun (WGS) entry which is preliminary data.</text>
</comment>
<evidence type="ECO:0000256" key="6">
    <source>
        <dbReference type="ARBA" id="ARBA00022692"/>
    </source>
</evidence>
<feature type="transmembrane region" description="Helical" evidence="12">
    <location>
        <begin position="38"/>
        <end position="63"/>
    </location>
</feature>
<dbReference type="EC" id="1.10.3.-" evidence="13"/>
<evidence type="ECO:0000256" key="11">
    <source>
        <dbReference type="ARBA" id="ARBA00023136"/>
    </source>
</evidence>
<dbReference type="PANTHER" id="PTHR43141">
    <property type="entry name" value="CYTOCHROME BD2 SUBUNIT II"/>
    <property type="match status" value="1"/>
</dbReference>
<keyword evidence="7" id="KW-0479">Metal-binding</keyword>
<evidence type="ECO:0000256" key="5">
    <source>
        <dbReference type="ARBA" id="ARBA00022617"/>
    </source>
</evidence>
<keyword evidence="9 12" id="KW-1133">Transmembrane helix</keyword>
<evidence type="ECO:0000256" key="2">
    <source>
        <dbReference type="ARBA" id="ARBA00007543"/>
    </source>
</evidence>
<comment type="similarity">
    <text evidence="2">Belongs to the cytochrome ubiquinol oxidase subunit 2 family.</text>
</comment>
<keyword evidence="3" id="KW-0813">Transport</keyword>
<dbReference type="GO" id="GO:0016491">
    <property type="term" value="F:oxidoreductase activity"/>
    <property type="evidence" value="ECO:0007669"/>
    <property type="project" value="UniProtKB-KW"/>
</dbReference>
<dbReference type="Pfam" id="PF02322">
    <property type="entry name" value="Cyt_bd_oxida_II"/>
    <property type="match status" value="1"/>
</dbReference>
<evidence type="ECO:0000256" key="9">
    <source>
        <dbReference type="ARBA" id="ARBA00022989"/>
    </source>
</evidence>